<evidence type="ECO:0000313" key="1">
    <source>
        <dbReference type="EnsemblMetazoa" id="GPPI029932-PA"/>
    </source>
</evidence>
<dbReference type="VEuPathDB" id="VectorBase:GPPI029932"/>
<name>A0A1B0BH66_9MUSC</name>
<dbReference type="EnsemblMetazoa" id="GPPI029932-RA">
    <property type="protein sequence ID" value="GPPI029932-PA"/>
    <property type="gene ID" value="GPPI029932"/>
</dbReference>
<reference evidence="2" key="1">
    <citation type="submission" date="2015-01" db="EMBL/GenBank/DDBJ databases">
        <authorList>
            <person name="Aksoy S."/>
            <person name="Warren W."/>
            <person name="Wilson R.K."/>
        </authorList>
    </citation>
    <scope>NUCLEOTIDE SEQUENCE [LARGE SCALE GENOMIC DNA]</scope>
    <source>
        <strain evidence="2">IAEA</strain>
    </source>
</reference>
<proteinExistence type="predicted"/>
<protein>
    <submittedName>
        <fullName evidence="1">Uncharacterized protein</fullName>
    </submittedName>
</protein>
<organism evidence="1 2">
    <name type="scientific">Glossina palpalis gambiensis</name>
    <dbReference type="NCBI Taxonomy" id="67801"/>
    <lineage>
        <taxon>Eukaryota</taxon>
        <taxon>Metazoa</taxon>
        <taxon>Ecdysozoa</taxon>
        <taxon>Arthropoda</taxon>
        <taxon>Hexapoda</taxon>
        <taxon>Insecta</taxon>
        <taxon>Pterygota</taxon>
        <taxon>Neoptera</taxon>
        <taxon>Endopterygota</taxon>
        <taxon>Diptera</taxon>
        <taxon>Brachycera</taxon>
        <taxon>Muscomorpha</taxon>
        <taxon>Hippoboscoidea</taxon>
        <taxon>Glossinidae</taxon>
        <taxon>Glossina</taxon>
    </lineage>
</organism>
<dbReference type="EMBL" id="JXJN01014196">
    <property type="status" value="NOT_ANNOTATED_CDS"/>
    <property type="molecule type" value="Genomic_DNA"/>
</dbReference>
<dbReference type="STRING" id="67801.A0A1B0BH66"/>
<dbReference type="AlphaFoldDB" id="A0A1B0BH66"/>
<dbReference type="Proteomes" id="UP000092460">
    <property type="component" value="Unassembled WGS sequence"/>
</dbReference>
<keyword evidence="2" id="KW-1185">Reference proteome</keyword>
<sequence>YISQSKPPYGVSLNSSADHSTNFLLKPQDGVRISLDDVSISFIDVDKLIVSLRTGDLYVLTLCRDSMRTVLKANICFWGPVWAKDIQHKIISIGSRSRECEMVATEMNRNAMTAVGVVYLPRRNIDIVESQIDDIFERHNNKIAVEYFNNDLYDPVEALRMCSLYNRRNMTSPLNMLPTHFQVL</sequence>
<reference evidence="1" key="2">
    <citation type="submission" date="2020-05" db="UniProtKB">
        <authorList>
            <consortium name="EnsemblMetazoa"/>
        </authorList>
    </citation>
    <scope>IDENTIFICATION</scope>
    <source>
        <strain evidence="1">IAEA</strain>
    </source>
</reference>
<evidence type="ECO:0000313" key="2">
    <source>
        <dbReference type="Proteomes" id="UP000092460"/>
    </source>
</evidence>
<accession>A0A1B0BH66</accession>